<sequence length="60" mass="6711">MNSEDLDQAEAQPQETAATPDAPAKPKKQNIPYYQTLKGHDRGSRLHPPPRGSRRSMGKR</sequence>
<name>A0A5J6QKA6_9GAMM</name>
<feature type="compositionally biased region" description="Low complexity" evidence="1">
    <location>
        <begin position="9"/>
        <end position="22"/>
    </location>
</feature>
<gene>
    <name evidence="2" type="ORF">FXN65_12255</name>
</gene>
<accession>A0A5J6QKA6</accession>
<dbReference type="RefSeq" id="WP_151133463.1">
    <property type="nucleotide sequence ID" value="NZ_CP043311.1"/>
</dbReference>
<keyword evidence="3" id="KW-1185">Reference proteome</keyword>
<feature type="region of interest" description="Disordered" evidence="1">
    <location>
        <begin position="1"/>
        <end position="60"/>
    </location>
</feature>
<evidence type="ECO:0000313" key="3">
    <source>
        <dbReference type="Proteomes" id="UP000327179"/>
    </source>
</evidence>
<organism evidence="2 3">
    <name type="scientific">Metapseudomonas lalkuanensis</name>
    <dbReference type="NCBI Taxonomy" id="2604832"/>
    <lineage>
        <taxon>Bacteria</taxon>
        <taxon>Pseudomonadati</taxon>
        <taxon>Pseudomonadota</taxon>
        <taxon>Gammaproteobacteria</taxon>
        <taxon>Pseudomonadales</taxon>
        <taxon>Pseudomonadaceae</taxon>
        <taxon>Metapseudomonas</taxon>
    </lineage>
</organism>
<reference evidence="2 3" key="1">
    <citation type="submission" date="2019-08" db="EMBL/GenBank/DDBJ databases">
        <title>Whole-genome Sequencing of e-waste polymer degrading bacterium Pseudomonas sp. strain PE08.</title>
        <authorList>
            <person name="Kirdat K."/>
            <person name="Debbarma P."/>
            <person name="Narawade N."/>
            <person name="Suyal D."/>
            <person name="Thorat V."/>
            <person name="Shouche Y."/>
            <person name="Goel R."/>
            <person name="Yadav A."/>
        </authorList>
    </citation>
    <scope>NUCLEOTIDE SEQUENCE [LARGE SCALE GENOMIC DNA]</scope>
    <source>
        <strain evidence="2 3">PE08</strain>
    </source>
</reference>
<evidence type="ECO:0000256" key="1">
    <source>
        <dbReference type="SAM" id="MobiDB-lite"/>
    </source>
</evidence>
<dbReference type="EMBL" id="CP043311">
    <property type="protein sequence ID" value="QEY62807.1"/>
    <property type="molecule type" value="Genomic_DNA"/>
</dbReference>
<proteinExistence type="predicted"/>
<protein>
    <submittedName>
        <fullName evidence="2">Uncharacterized protein</fullName>
    </submittedName>
</protein>
<dbReference type="Proteomes" id="UP000327179">
    <property type="component" value="Chromosome"/>
</dbReference>
<dbReference type="AlphaFoldDB" id="A0A5J6QKA6"/>
<evidence type="ECO:0000313" key="2">
    <source>
        <dbReference type="EMBL" id="QEY62807.1"/>
    </source>
</evidence>
<dbReference type="KEGG" id="plal:FXN65_12255"/>